<evidence type="ECO:0000313" key="2">
    <source>
        <dbReference type="Proteomes" id="UP000887013"/>
    </source>
</evidence>
<dbReference type="Proteomes" id="UP000887013">
    <property type="component" value="Unassembled WGS sequence"/>
</dbReference>
<accession>A0A8X6UD02</accession>
<organism evidence="1 2">
    <name type="scientific">Nephila pilipes</name>
    <name type="common">Giant wood spider</name>
    <name type="synonym">Nephila maculata</name>
    <dbReference type="NCBI Taxonomy" id="299642"/>
    <lineage>
        <taxon>Eukaryota</taxon>
        <taxon>Metazoa</taxon>
        <taxon>Ecdysozoa</taxon>
        <taxon>Arthropoda</taxon>
        <taxon>Chelicerata</taxon>
        <taxon>Arachnida</taxon>
        <taxon>Araneae</taxon>
        <taxon>Araneomorphae</taxon>
        <taxon>Entelegynae</taxon>
        <taxon>Araneoidea</taxon>
        <taxon>Nephilidae</taxon>
        <taxon>Nephila</taxon>
    </lineage>
</organism>
<keyword evidence="2" id="KW-1185">Reference proteome</keyword>
<sequence>MKIWCIRIVKLKKECEEIVRPVQRLYPLELDNDNLIIITTSDPVGPDKDVKILNSENTVSSLDTQTPIWQAILLSEIQKEEIYFFSGTIPFRGFSSERNASCFLPAIQSTSLQPKQQKKSRSDTFLERHQIATTSNRYTV</sequence>
<evidence type="ECO:0000313" key="1">
    <source>
        <dbReference type="EMBL" id="GFU04892.1"/>
    </source>
</evidence>
<reference evidence="1" key="1">
    <citation type="submission" date="2020-08" db="EMBL/GenBank/DDBJ databases">
        <title>Multicomponent nature underlies the extraordinary mechanical properties of spider dragline silk.</title>
        <authorList>
            <person name="Kono N."/>
            <person name="Nakamura H."/>
            <person name="Mori M."/>
            <person name="Yoshida Y."/>
            <person name="Ohtoshi R."/>
            <person name="Malay A.D."/>
            <person name="Moran D.A.P."/>
            <person name="Tomita M."/>
            <person name="Numata K."/>
            <person name="Arakawa K."/>
        </authorList>
    </citation>
    <scope>NUCLEOTIDE SEQUENCE</scope>
</reference>
<proteinExistence type="predicted"/>
<name>A0A8X6UD02_NEPPI</name>
<dbReference type="OrthoDB" id="10528306at2759"/>
<comment type="caution">
    <text evidence="1">The sequence shown here is derived from an EMBL/GenBank/DDBJ whole genome shotgun (WGS) entry which is preliminary data.</text>
</comment>
<dbReference type="AlphaFoldDB" id="A0A8X6UD02"/>
<dbReference type="EMBL" id="BMAW01123792">
    <property type="protein sequence ID" value="GFU04892.1"/>
    <property type="molecule type" value="Genomic_DNA"/>
</dbReference>
<protein>
    <submittedName>
        <fullName evidence="1">Uncharacterized protein</fullName>
    </submittedName>
</protein>
<gene>
    <name evidence="1" type="ORF">NPIL_385981</name>
</gene>